<name>A0ABN3J9T8_9ACTN</name>
<gene>
    <name evidence="1" type="ORF">GCM10010421_08310</name>
</gene>
<organism evidence="1 2">
    <name type="scientific">Streptomyces glaucus</name>
    <dbReference type="NCBI Taxonomy" id="284029"/>
    <lineage>
        <taxon>Bacteria</taxon>
        <taxon>Bacillati</taxon>
        <taxon>Actinomycetota</taxon>
        <taxon>Actinomycetes</taxon>
        <taxon>Kitasatosporales</taxon>
        <taxon>Streptomycetaceae</taxon>
        <taxon>Streptomyces</taxon>
    </lineage>
</organism>
<dbReference type="EMBL" id="BAAATK010000004">
    <property type="protein sequence ID" value="GAA2424233.1"/>
    <property type="molecule type" value="Genomic_DNA"/>
</dbReference>
<protein>
    <recommendedName>
        <fullName evidence="3">Glycoprotein</fullName>
    </recommendedName>
</protein>
<proteinExistence type="predicted"/>
<keyword evidence="2" id="KW-1185">Reference proteome</keyword>
<evidence type="ECO:0000313" key="2">
    <source>
        <dbReference type="Proteomes" id="UP001500460"/>
    </source>
</evidence>
<accession>A0ABN3J9T8</accession>
<dbReference type="Proteomes" id="UP001500460">
    <property type="component" value="Unassembled WGS sequence"/>
</dbReference>
<sequence length="232" mass="25352">MARTDRERAADIDTVLEAAEALTDTYQDYDVDAALERVTALAEAGTGRAAPAPCPYPTVHEQAAHDLDLAASLIVDAPQARPSLTRLLDSDPIEPEGALVFAALLHLAGHRDPAQFWFEFAAGAGNRTAAFCLFLLHQQRSEHRTAAYWRTQMCAPAQARARSATAAPQHPPLLPDGVRRDLISRCWEGRRPSLPPRLEAVIHSLPVELHDDFGEIPRPDHTLTQLPARAAT</sequence>
<evidence type="ECO:0000313" key="1">
    <source>
        <dbReference type="EMBL" id="GAA2424233.1"/>
    </source>
</evidence>
<dbReference type="RefSeq" id="WP_344599973.1">
    <property type="nucleotide sequence ID" value="NZ_BAAATK010000004.1"/>
</dbReference>
<comment type="caution">
    <text evidence="1">The sequence shown here is derived from an EMBL/GenBank/DDBJ whole genome shotgun (WGS) entry which is preliminary data.</text>
</comment>
<evidence type="ECO:0008006" key="3">
    <source>
        <dbReference type="Google" id="ProtNLM"/>
    </source>
</evidence>
<reference evidence="1 2" key="1">
    <citation type="journal article" date="2019" name="Int. J. Syst. Evol. Microbiol.">
        <title>The Global Catalogue of Microorganisms (GCM) 10K type strain sequencing project: providing services to taxonomists for standard genome sequencing and annotation.</title>
        <authorList>
            <consortium name="The Broad Institute Genomics Platform"/>
            <consortium name="The Broad Institute Genome Sequencing Center for Infectious Disease"/>
            <person name="Wu L."/>
            <person name="Ma J."/>
        </authorList>
    </citation>
    <scope>NUCLEOTIDE SEQUENCE [LARGE SCALE GENOMIC DNA]</scope>
    <source>
        <strain evidence="1 2">JCM 6922</strain>
    </source>
</reference>